<proteinExistence type="predicted"/>
<organism evidence="1 2">
    <name type="scientific">Pangasianodon gigas</name>
    <name type="common">Mekong giant catfish</name>
    <name type="synonym">Pangasius gigas</name>
    <dbReference type="NCBI Taxonomy" id="30993"/>
    <lineage>
        <taxon>Eukaryota</taxon>
        <taxon>Metazoa</taxon>
        <taxon>Chordata</taxon>
        <taxon>Craniata</taxon>
        <taxon>Vertebrata</taxon>
        <taxon>Euteleostomi</taxon>
        <taxon>Actinopterygii</taxon>
        <taxon>Neopterygii</taxon>
        <taxon>Teleostei</taxon>
        <taxon>Ostariophysi</taxon>
        <taxon>Siluriformes</taxon>
        <taxon>Pangasiidae</taxon>
        <taxon>Pangasianodon</taxon>
    </lineage>
</organism>
<dbReference type="Proteomes" id="UP000829447">
    <property type="component" value="Linkage Group LG19"/>
</dbReference>
<keyword evidence="2" id="KW-1185">Reference proteome</keyword>
<reference evidence="1 2" key="1">
    <citation type="journal article" date="2022" name="bioRxiv">
        <title>An ancient truncated duplication of the anti-Mullerian hormone receptor type 2 gene is a potential conserved master sex determinant in the Pangasiidae catfish family.</title>
        <authorList>
            <person name="Wen M."/>
            <person name="Pan Q."/>
            <person name="Jouanno E."/>
            <person name="Montfort J."/>
            <person name="Zahm M."/>
            <person name="Cabau C."/>
            <person name="Klopp C."/>
            <person name="Iampietro C."/>
            <person name="Roques C."/>
            <person name="Bouchez O."/>
            <person name="Castinel A."/>
            <person name="Donnadieu C."/>
            <person name="Parrinello H."/>
            <person name="Poncet C."/>
            <person name="Belmonte E."/>
            <person name="Gautier V."/>
            <person name="Avarre J.-C."/>
            <person name="Dugue R."/>
            <person name="Gustiano R."/>
            <person name="Ha T.T.T."/>
            <person name="Campet M."/>
            <person name="Sriphairoj K."/>
            <person name="Ribolli J."/>
            <person name="de Almeida F.L."/>
            <person name="Desvignes T."/>
            <person name="Postlethwait J.H."/>
            <person name="Bucao C.F."/>
            <person name="Robinson-Rechavi M."/>
            <person name="Bobe J."/>
            <person name="Herpin A."/>
            <person name="Guiguen Y."/>
        </authorList>
    </citation>
    <scope>NUCLEOTIDE SEQUENCE [LARGE SCALE GENOMIC DNA]</scope>
    <source>
        <strain evidence="1">YG-Dec2019</strain>
    </source>
</reference>
<comment type="caution">
    <text evidence="1">The sequence shown here is derived from an EMBL/GenBank/DDBJ whole genome shotgun (WGS) entry which is preliminary data.</text>
</comment>
<evidence type="ECO:0000313" key="2">
    <source>
        <dbReference type="Proteomes" id="UP000829447"/>
    </source>
</evidence>
<dbReference type="EMBL" id="CM040472">
    <property type="protein sequence ID" value="MCI4389501.1"/>
    <property type="molecule type" value="Genomic_DNA"/>
</dbReference>
<name>A0ACC5XE14_PANGG</name>
<accession>A0ACC5XE14</accession>
<sequence>MDSGSVANNYFALQLFSKIKEGNKSNNVFYSPLSISSALAMVSLGAAGNTAAQMAEVLCFNKPKPVKPKSVQPVAVQQAQQTQKFQLPAALPKTLHHHKAKDDIHVSFNKLMSELNKAGAPYALSLANRLYGEQTYQYVEKFLSDTKKHYNADLETVDFISNAEAARVNINNWVEKQTKEKIQNLLAKGTVDSLTRLVLVNAIYFKGSWEKRFKAEATKEHPFKLNKKETKPVQMMTQKAKFPLAFIPEVQCRILEMPYIGNELSMLIMLPVKIEDDTTGLEKLEQQLTYENFKEWTRPDMMDIEEVEVSLPRFKLSETYDMKELLISMGMVDAFDMGKGDFSRMSPCNDLVLSKVLHKSFVEVNEEGTEAAAATGAVMMMRCLMLPTTFVADHPFLFFIQHKPTRSILFCGRFSSP</sequence>
<protein>
    <submittedName>
        <fullName evidence="1">Uncharacterized protein</fullName>
    </submittedName>
</protein>
<evidence type="ECO:0000313" key="1">
    <source>
        <dbReference type="EMBL" id="MCI4389501.1"/>
    </source>
</evidence>
<gene>
    <name evidence="1" type="ORF">PGIGA_G00098810</name>
</gene>